<dbReference type="Proteomes" id="UP001321492">
    <property type="component" value="Unassembled WGS sequence"/>
</dbReference>
<accession>A0ABT7AG19</accession>
<evidence type="ECO:0008006" key="5">
    <source>
        <dbReference type="Google" id="ProtNLM"/>
    </source>
</evidence>
<dbReference type="RefSeq" id="WP_283740299.1">
    <property type="nucleotide sequence ID" value="NZ_JASJEV010000004.1"/>
</dbReference>
<keyword evidence="4" id="KW-1185">Reference proteome</keyword>
<feature type="compositionally biased region" description="Low complexity" evidence="1">
    <location>
        <begin position="243"/>
        <end position="252"/>
    </location>
</feature>
<evidence type="ECO:0000256" key="1">
    <source>
        <dbReference type="SAM" id="MobiDB-lite"/>
    </source>
</evidence>
<evidence type="ECO:0000313" key="3">
    <source>
        <dbReference type="EMBL" id="MDJ1158310.1"/>
    </source>
</evidence>
<evidence type="ECO:0000313" key="4">
    <source>
        <dbReference type="Proteomes" id="UP001321492"/>
    </source>
</evidence>
<feature type="signal peptide" evidence="2">
    <location>
        <begin position="1"/>
        <end position="33"/>
    </location>
</feature>
<feature type="compositionally biased region" description="Pro residues" evidence="1">
    <location>
        <begin position="218"/>
        <end position="227"/>
    </location>
</feature>
<feature type="compositionally biased region" description="Pro residues" evidence="1">
    <location>
        <begin position="182"/>
        <end position="191"/>
    </location>
</feature>
<gene>
    <name evidence="3" type="ORF">QNA08_08705</name>
</gene>
<feature type="region of interest" description="Disordered" evidence="1">
    <location>
        <begin position="128"/>
        <end position="258"/>
    </location>
</feature>
<feature type="compositionally biased region" description="Low complexity" evidence="1">
    <location>
        <begin position="164"/>
        <end position="181"/>
    </location>
</feature>
<protein>
    <recommendedName>
        <fullName evidence="5">PepSY domain-containing protein</fullName>
    </recommendedName>
</protein>
<proteinExistence type="predicted"/>
<keyword evidence="2" id="KW-0732">Signal</keyword>
<reference evidence="3 4" key="1">
    <citation type="submission" date="2023-05" db="EMBL/GenBank/DDBJ databases">
        <title>Chelatococcus sp. nov., a moderately thermophilic bacterium isolated from hot spring microbial mat.</title>
        <authorList>
            <person name="Hu C.-J."/>
            <person name="Li W.-J."/>
        </authorList>
    </citation>
    <scope>NUCLEOTIDE SEQUENCE [LARGE SCALE GENOMIC DNA]</scope>
    <source>
        <strain evidence="3 4">SYSU G07232</strain>
    </source>
</reference>
<name>A0ABT7AG19_9HYPH</name>
<organism evidence="3 4">
    <name type="scientific">Chelatococcus albus</name>
    <dbReference type="NCBI Taxonomy" id="3047466"/>
    <lineage>
        <taxon>Bacteria</taxon>
        <taxon>Pseudomonadati</taxon>
        <taxon>Pseudomonadota</taxon>
        <taxon>Alphaproteobacteria</taxon>
        <taxon>Hyphomicrobiales</taxon>
        <taxon>Chelatococcaceae</taxon>
        <taxon>Chelatococcus</taxon>
    </lineage>
</organism>
<dbReference type="PROSITE" id="PS51318">
    <property type="entry name" value="TAT"/>
    <property type="match status" value="1"/>
</dbReference>
<feature type="chain" id="PRO_5045880245" description="PepSY domain-containing protein" evidence="2">
    <location>
        <begin position="34"/>
        <end position="258"/>
    </location>
</feature>
<evidence type="ECO:0000256" key="2">
    <source>
        <dbReference type="SAM" id="SignalP"/>
    </source>
</evidence>
<dbReference type="InterPro" id="IPR006311">
    <property type="entry name" value="TAT_signal"/>
</dbReference>
<comment type="caution">
    <text evidence="3">The sequence shown here is derived from an EMBL/GenBank/DDBJ whole genome shotgun (WGS) entry which is preliminary data.</text>
</comment>
<sequence>MTVLLRRARLRRLPLGALAVACAATLAPIAASAQFFEDAPLSRREIVHVLRDHGFVRIGPPRRAGDVYVVEGIDRGGYRVRLVVDAYAGDILDGVPLGPPRPLARVLPPDEPFSAPPAALPRRRLTARLPDAEASPALPRAVPEPPPRPRDLTIAPDDPETRGPATAATAPAAAPAAGPEPVHAPPVPAAPSGPAHDGGGPGTQRAPESAATAAIQPPAVPEVPPPELVIREKVKPAVPAAPPAGEGASAVPLPAPSD</sequence>
<dbReference type="EMBL" id="JASJEV010000004">
    <property type="protein sequence ID" value="MDJ1158310.1"/>
    <property type="molecule type" value="Genomic_DNA"/>
</dbReference>